<dbReference type="InterPro" id="IPR032017">
    <property type="entry name" value="FAM76"/>
</dbReference>
<dbReference type="OrthoDB" id="3689at2759"/>
<evidence type="ECO:0000256" key="1">
    <source>
        <dbReference type="ARBA" id="ARBA00009097"/>
    </source>
</evidence>
<proteinExistence type="inferred from homology"/>
<dbReference type="Pfam" id="PF16046">
    <property type="entry name" value="FAM76"/>
    <property type="match status" value="1"/>
</dbReference>
<dbReference type="PANTHER" id="PTHR46176:SF1">
    <property type="entry name" value="LD21662P"/>
    <property type="match status" value="1"/>
</dbReference>
<evidence type="ECO:0000313" key="5">
    <source>
        <dbReference type="Proteomes" id="UP000183832"/>
    </source>
</evidence>
<feature type="compositionally biased region" description="Low complexity" evidence="3">
    <location>
        <begin position="169"/>
        <end position="183"/>
    </location>
</feature>
<dbReference type="GO" id="GO:0016607">
    <property type="term" value="C:nuclear speck"/>
    <property type="evidence" value="ECO:0007669"/>
    <property type="project" value="TreeGrafter"/>
</dbReference>
<dbReference type="PANTHER" id="PTHR46176">
    <property type="entry name" value="LD21662P"/>
    <property type="match status" value="1"/>
</dbReference>
<organism evidence="4 5">
    <name type="scientific">Clunio marinus</name>
    <dbReference type="NCBI Taxonomy" id="568069"/>
    <lineage>
        <taxon>Eukaryota</taxon>
        <taxon>Metazoa</taxon>
        <taxon>Ecdysozoa</taxon>
        <taxon>Arthropoda</taxon>
        <taxon>Hexapoda</taxon>
        <taxon>Insecta</taxon>
        <taxon>Pterygota</taxon>
        <taxon>Neoptera</taxon>
        <taxon>Endopterygota</taxon>
        <taxon>Diptera</taxon>
        <taxon>Nematocera</taxon>
        <taxon>Chironomoidea</taxon>
        <taxon>Chironomidae</taxon>
        <taxon>Clunio</taxon>
    </lineage>
</organism>
<protein>
    <submittedName>
        <fullName evidence="4">CLUMA_CG006234, isoform A</fullName>
    </submittedName>
</protein>
<dbReference type="EMBL" id="CVRI01000035">
    <property type="protein sequence ID" value="CRK92746.1"/>
    <property type="molecule type" value="Genomic_DNA"/>
</dbReference>
<keyword evidence="5" id="KW-1185">Reference proteome</keyword>
<comment type="similarity">
    <text evidence="1">Belongs to the FAM76 family.</text>
</comment>
<feature type="compositionally biased region" description="Low complexity" evidence="3">
    <location>
        <begin position="317"/>
        <end position="330"/>
    </location>
</feature>
<sequence length="330" mass="37228">MNPLFACSRCFKRYPFEEIFASSNEDMFCGECRNATAKSKCTYCRSEFQQTGKSSNACPRCLANLKLYGKPSACSLCSINAAFKTDKCHRCTSSEYKFGPAVKCEICQQICAFNRENHRVDGKLHCWLCKLSYKRALAKAKSSENDKHRQKKRSADEAGLKLGGMHKLSNAGSSNNRSGNNSSQHSKSNMGEIPEKIAKSGNSGNPSNSDHIEGVVDLSVITQLREQIATLQKKLQQKDNQLLQKDKEITDWKGKHFTIETEMRNKMKDQERLYETKLEVLNKKVQNQLREIAQLSKSQKRIERTMVTESGKIEKQNNNSSSGNDSPNTN</sequence>
<gene>
    <name evidence="4" type="primary">putative Protein FAM76A</name>
    <name evidence="4" type="ORF">CLUMA_CG006234</name>
</gene>
<feature type="region of interest" description="Disordered" evidence="3">
    <location>
        <begin position="296"/>
        <end position="330"/>
    </location>
</feature>
<dbReference type="AlphaFoldDB" id="A0A1J1HYW9"/>
<accession>A0A1J1HYW9</accession>
<feature type="compositionally biased region" description="Basic and acidic residues" evidence="3">
    <location>
        <begin position="141"/>
        <end position="159"/>
    </location>
</feature>
<feature type="compositionally biased region" description="Basic and acidic residues" evidence="3">
    <location>
        <begin position="300"/>
        <end position="315"/>
    </location>
</feature>
<dbReference type="STRING" id="568069.A0A1J1HYW9"/>
<name>A0A1J1HYW9_9DIPT</name>
<dbReference type="Proteomes" id="UP000183832">
    <property type="component" value="Unassembled WGS sequence"/>
</dbReference>
<reference evidence="4 5" key="1">
    <citation type="submission" date="2015-04" db="EMBL/GenBank/DDBJ databases">
        <authorList>
            <person name="Syromyatnikov M.Y."/>
            <person name="Popov V.N."/>
        </authorList>
    </citation>
    <scope>NUCLEOTIDE SEQUENCE [LARGE SCALE GENOMIC DNA]</scope>
</reference>
<evidence type="ECO:0000313" key="4">
    <source>
        <dbReference type="EMBL" id="CRK92746.1"/>
    </source>
</evidence>
<keyword evidence="2" id="KW-0175">Coiled coil</keyword>
<evidence type="ECO:0000256" key="2">
    <source>
        <dbReference type="ARBA" id="ARBA00023054"/>
    </source>
</evidence>
<evidence type="ECO:0000256" key="3">
    <source>
        <dbReference type="SAM" id="MobiDB-lite"/>
    </source>
</evidence>
<feature type="region of interest" description="Disordered" evidence="3">
    <location>
        <begin position="140"/>
        <end position="190"/>
    </location>
</feature>